<proteinExistence type="predicted"/>
<keyword evidence="2" id="KW-1185">Reference proteome</keyword>
<evidence type="ECO:0000313" key="1">
    <source>
        <dbReference type="EMBL" id="ALT68664.1"/>
    </source>
</evidence>
<sequence>MYSDENYIKITKVKDNESIEIHQNYVRLRESTHNKLMAFNIKAPLFETAEIERFFDGFNSSEKLKVNIGGTGSFGVNFRGIIDGKEKNFSQNQDHIILLLEEYYCPTKEDLKNFKRVSKFMPRGYFN</sequence>
<dbReference type="AlphaFoldDB" id="A0A0U3E8P4"/>
<dbReference type="GeneID" id="26735843"/>
<dbReference type="KEGG" id="mmil:sm9_0873"/>
<dbReference type="Proteomes" id="UP000067738">
    <property type="component" value="Chromosome"/>
</dbReference>
<dbReference type="OrthoDB" id="76847at2157"/>
<gene>
    <name evidence="1" type="ORF">sm9_0873</name>
</gene>
<protein>
    <submittedName>
        <fullName evidence="1">Uncharacterized protein</fullName>
    </submittedName>
</protein>
<evidence type="ECO:0000313" key="2">
    <source>
        <dbReference type="Proteomes" id="UP000067738"/>
    </source>
</evidence>
<accession>A0A0U3E8P4</accession>
<reference evidence="1 2" key="1">
    <citation type="submission" date="2015-04" db="EMBL/GenBank/DDBJ databases">
        <title>The complete genome sequence of the rumen methanogen Methanobrevibacter millerae SM9.</title>
        <authorList>
            <person name="Leahy S.C."/>
            <person name="Kelly W.J."/>
            <person name="Pacheco D.M."/>
            <person name="Li D."/>
            <person name="Altermann E."/>
            <person name="Attwood G.T."/>
        </authorList>
    </citation>
    <scope>NUCLEOTIDE SEQUENCE [LARGE SCALE GENOMIC DNA]</scope>
    <source>
        <strain evidence="1 2">SM9</strain>
    </source>
</reference>
<dbReference type="EMBL" id="CP011266">
    <property type="protein sequence ID" value="ALT68664.1"/>
    <property type="molecule type" value="Genomic_DNA"/>
</dbReference>
<dbReference type="PATRIC" id="fig|230361.4.peg.898"/>
<organism evidence="1 2">
    <name type="scientific">Methanobrevibacter millerae</name>
    <dbReference type="NCBI Taxonomy" id="230361"/>
    <lineage>
        <taxon>Archaea</taxon>
        <taxon>Methanobacteriati</taxon>
        <taxon>Methanobacteriota</taxon>
        <taxon>Methanomada group</taxon>
        <taxon>Methanobacteria</taxon>
        <taxon>Methanobacteriales</taxon>
        <taxon>Methanobacteriaceae</taxon>
        <taxon>Methanobrevibacter</taxon>
    </lineage>
</organism>
<name>A0A0U3E8P4_9EURY</name>
<dbReference type="RefSeq" id="WP_058738969.1">
    <property type="nucleotide sequence ID" value="NZ_CP011266.1"/>
</dbReference>